<keyword evidence="2" id="KW-1185">Reference proteome</keyword>
<dbReference type="EMBL" id="CM037156">
    <property type="protein sequence ID" value="KAH7838283.1"/>
    <property type="molecule type" value="Genomic_DNA"/>
</dbReference>
<organism evidence="1 2">
    <name type="scientific">Vaccinium darrowii</name>
    <dbReference type="NCBI Taxonomy" id="229202"/>
    <lineage>
        <taxon>Eukaryota</taxon>
        <taxon>Viridiplantae</taxon>
        <taxon>Streptophyta</taxon>
        <taxon>Embryophyta</taxon>
        <taxon>Tracheophyta</taxon>
        <taxon>Spermatophyta</taxon>
        <taxon>Magnoliopsida</taxon>
        <taxon>eudicotyledons</taxon>
        <taxon>Gunneridae</taxon>
        <taxon>Pentapetalae</taxon>
        <taxon>asterids</taxon>
        <taxon>Ericales</taxon>
        <taxon>Ericaceae</taxon>
        <taxon>Vaccinioideae</taxon>
        <taxon>Vaccinieae</taxon>
        <taxon>Vaccinium</taxon>
    </lineage>
</organism>
<protein>
    <submittedName>
        <fullName evidence="1">Uncharacterized protein</fullName>
    </submittedName>
</protein>
<sequence>MKPTQDMVYDPSKIELVILIKGLYWPAVKDEIIFVSFVLLHTVPVLYEKPEDRVNPLAEKALAEFKKIPQLLYAVFDAKVLSKIPRGYVVSLEFKKQ</sequence>
<evidence type="ECO:0000313" key="2">
    <source>
        <dbReference type="Proteomes" id="UP000828048"/>
    </source>
</evidence>
<comment type="caution">
    <text evidence="1">The sequence shown here is derived from an EMBL/GenBank/DDBJ whole genome shotgun (WGS) entry which is preliminary data.</text>
</comment>
<name>A0ACB7XCH5_9ERIC</name>
<evidence type="ECO:0000313" key="1">
    <source>
        <dbReference type="EMBL" id="KAH7838283.1"/>
    </source>
</evidence>
<dbReference type="Proteomes" id="UP000828048">
    <property type="component" value="Chromosome 6"/>
</dbReference>
<reference evidence="1 2" key="1">
    <citation type="journal article" date="2021" name="Hortic Res">
        <title>High-quality reference genome and annotation aids understanding of berry development for evergreen blueberry (Vaccinium darrowii).</title>
        <authorList>
            <person name="Yu J."/>
            <person name="Hulse-Kemp A.M."/>
            <person name="Babiker E."/>
            <person name="Staton M."/>
        </authorList>
    </citation>
    <scope>NUCLEOTIDE SEQUENCE [LARGE SCALE GENOMIC DNA]</scope>
    <source>
        <strain evidence="2">cv. NJ 8807/NJ 8810</strain>
        <tissue evidence="1">Young leaf</tissue>
    </source>
</reference>
<gene>
    <name evidence="1" type="ORF">Vadar_024486</name>
</gene>
<accession>A0ACB7XCH5</accession>
<proteinExistence type="predicted"/>